<dbReference type="RefSeq" id="WP_113691724.1">
    <property type="nucleotide sequence ID" value="NZ_CP015163.1"/>
</dbReference>
<reference evidence="5 6" key="1">
    <citation type="submission" date="2016-04" db="EMBL/GenBank/DDBJ databases">
        <title>Complete genome sequence and analysis of deep-sea sediment isolate, Amycolatopsis sp. WP1.</title>
        <authorList>
            <person name="Wang H."/>
            <person name="Chen S."/>
            <person name="Wu Q."/>
        </authorList>
    </citation>
    <scope>NUCLEOTIDE SEQUENCE [LARGE SCALE GENOMIC DNA]</scope>
    <source>
        <strain evidence="5 6">WP1</strain>
    </source>
</reference>
<dbReference type="Gene3D" id="3.40.1190.20">
    <property type="match status" value="1"/>
</dbReference>
<dbReference type="EMBL" id="CP015163">
    <property type="protein sequence ID" value="AXB42453.1"/>
    <property type="molecule type" value="Genomic_DNA"/>
</dbReference>
<evidence type="ECO:0000313" key="5">
    <source>
        <dbReference type="EMBL" id="AXB42453.1"/>
    </source>
</evidence>
<dbReference type="PANTHER" id="PTHR43320">
    <property type="entry name" value="SUGAR KINASE"/>
    <property type="match status" value="1"/>
</dbReference>
<dbReference type="KEGG" id="aab:A4R43_07860"/>
<sequence>MGDATGELDVLGFGNAIVDVFSQEDDEFILSRGLPKGGMTLIDPEQAEALYADMGPGIEMSGGSCANTMACIASFGGSAAFIGKVRDDQLGATFEHDIRAVGVHFRTPRATTGAATARSLILVSADGQRTMNTYLGACVELGREDVDESLVARSKVTYIEGYLWDPPRAKDAIRHAIAVAHDAGRKVALSLSDTFCVERHLEEFRHLVENEVDILFANEHEIKTLYPADRIEDAVAGLRGRESVVAVTRSAKGSVVFSGDTRHEVPAEPVEQVVDTTGAGDAYAAGFLYGITHGYELPECARLGSVAASEIISHIGSRPQVQLAELRG</sequence>
<feature type="domain" description="Carbohydrate kinase PfkB" evidence="4">
    <location>
        <begin position="61"/>
        <end position="318"/>
    </location>
</feature>
<evidence type="ECO:0000256" key="3">
    <source>
        <dbReference type="ARBA" id="ARBA00022777"/>
    </source>
</evidence>
<evidence type="ECO:0000256" key="2">
    <source>
        <dbReference type="ARBA" id="ARBA00022679"/>
    </source>
</evidence>
<dbReference type="CDD" id="cd01168">
    <property type="entry name" value="adenosine_kinase"/>
    <property type="match status" value="1"/>
</dbReference>
<accession>A0A344L329</accession>
<evidence type="ECO:0000259" key="4">
    <source>
        <dbReference type="Pfam" id="PF00294"/>
    </source>
</evidence>
<dbReference type="InterPro" id="IPR002173">
    <property type="entry name" value="Carboh/pur_kinase_PfkB_CS"/>
</dbReference>
<dbReference type="GO" id="GO:0016301">
    <property type="term" value="F:kinase activity"/>
    <property type="evidence" value="ECO:0007669"/>
    <property type="project" value="UniProtKB-KW"/>
</dbReference>
<dbReference type="InterPro" id="IPR011611">
    <property type="entry name" value="PfkB_dom"/>
</dbReference>
<dbReference type="OrthoDB" id="7946249at2"/>
<dbReference type="AlphaFoldDB" id="A0A344L329"/>
<dbReference type="Pfam" id="PF00294">
    <property type="entry name" value="PfkB"/>
    <property type="match status" value="1"/>
</dbReference>
<dbReference type="InterPro" id="IPR052700">
    <property type="entry name" value="Carb_kinase_PfkB-like"/>
</dbReference>
<dbReference type="Proteomes" id="UP000250434">
    <property type="component" value="Chromosome"/>
</dbReference>
<dbReference type="InterPro" id="IPR029056">
    <property type="entry name" value="Ribokinase-like"/>
</dbReference>
<keyword evidence="2" id="KW-0808">Transferase</keyword>
<evidence type="ECO:0000313" key="6">
    <source>
        <dbReference type="Proteomes" id="UP000250434"/>
    </source>
</evidence>
<protein>
    <submittedName>
        <fullName evidence="5">Carbohydrate kinase</fullName>
    </submittedName>
</protein>
<dbReference type="PROSITE" id="PS00584">
    <property type="entry name" value="PFKB_KINASES_2"/>
    <property type="match status" value="1"/>
</dbReference>
<dbReference type="SUPFAM" id="SSF53613">
    <property type="entry name" value="Ribokinase-like"/>
    <property type="match status" value="1"/>
</dbReference>
<evidence type="ECO:0000256" key="1">
    <source>
        <dbReference type="ARBA" id="ARBA00010688"/>
    </source>
</evidence>
<name>A0A344L329_9PSEU</name>
<comment type="similarity">
    <text evidence="1">Belongs to the carbohydrate kinase PfkB family.</text>
</comment>
<proteinExistence type="inferred from homology"/>
<organism evidence="5 6">
    <name type="scientific">Amycolatopsis albispora</name>
    <dbReference type="NCBI Taxonomy" id="1804986"/>
    <lineage>
        <taxon>Bacteria</taxon>
        <taxon>Bacillati</taxon>
        <taxon>Actinomycetota</taxon>
        <taxon>Actinomycetes</taxon>
        <taxon>Pseudonocardiales</taxon>
        <taxon>Pseudonocardiaceae</taxon>
        <taxon>Amycolatopsis</taxon>
    </lineage>
</organism>
<keyword evidence="3 5" id="KW-0418">Kinase</keyword>
<keyword evidence="6" id="KW-1185">Reference proteome</keyword>
<gene>
    <name evidence="5" type="ORF">A4R43_07860</name>
</gene>
<dbReference type="PANTHER" id="PTHR43320:SF3">
    <property type="entry name" value="CARBOHYDRATE KINASE PFKB DOMAIN-CONTAINING PROTEIN"/>
    <property type="match status" value="1"/>
</dbReference>